<evidence type="ECO:0000259" key="1">
    <source>
        <dbReference type="Pfam" id="PF12961"/>
    </source>
</evidence>
<sequence length="80" mass="9289">MKTHILKVDKDLFPDLETGVKNFEVRLNDRDFKVHDYLILKEHCRETGKFTGNIARRIVRYILPGGQYGIEPGYVVLGLQ</sequence>
<dbReference type="SUPFAM" id="SSF88697">
    <property type="entry name" value="PUA domain-like"/>
    <property type="match status" value="1"/>
</dbReference>
<comment type="caution">
    <text evidence="2">The sequence shown here is derived from an EMBL/GenBank/DDBJ whole genome shotgun (WGS) entry which is preliminary data.</text>
</comment>
<keyword evidence="3" id="KW-1185">Reference proteome</keyword>
<accession>A0A840TM17</accession>
<reference evidence="2 3" key="1">
    <citation type="submission" date="2020-08" db="EMBL/GenBank/DDBJ databases">
        <title>Genomic Encyclopedia of Type Strains, Phase IV (KMG-IV): sequencing the most valuable type-strain genomes for metagenomic binning, comparative biology and taxonomic classification.</title>
        <authorList>
            <person name="Goeker M."/>
        </authorList>
    </citation>
    <scope>NUCLEOTIDE SEQUENCE [LARGE SCALE GENOMIC DNA]</scope>
    <source>
        <strain evidence="2 3">DSM 105074</strain>
    </source>
</reference>
<evidence type="ECO:0000313" key="2">
    <source>
        <dbReference type="EMBL" id="MBB5284444.1"/>
    </source>
</evidence>
<dbReference type="AlphaFoldDB" id="A0A840TM17"/>
<evidence type="ECO:0000313" key="3">
    <source>
        <dbReference type="Proteomes" id="UP000557307"/>
    </source>
</evidence>
<dbReference type="InterPro" id="IPR039440">
    <property type="entry name" value="DUF3850"/>
</dbReference>
<protein>
    <recommendedName>
        <fullName evidence="1">DUF3850 domain-containing protein</fullName>
    </recommendedName>
</protein>
<dbReference type="Proteomes" id="UP000557307">
    <property type="component" value="Unassembled WGS sequence"/>
</dbReference>
<dbReference type="Gene3D" id="2.30.130.30">
    <property type="entry name" value="Hypothetical protein"/>
    <property type="match status" value="1"/>
</dbReference>
<dbReference type="Pfam" id="PF12961">
    <property type="entry name" value="DUF3850"/>
    <property type="match status" value="1"/>
</dbReference>
<organism evidence="2 3">
    <name type="scientific">Rhabdobacter roseus</name>
    <dbReference type="NCBI Taxonomy" id="1655419"/>
    <lineage>
        <taxon>Bacteria</taxon>
        <taxon>Pseudomonadati</taxon>
        <taxon>Bacteroidota</taxon>
        <taxon>Cytophagia</taxon>
        <taxon>Cytophagales</taxon>
        <taxon>Cytophagaceae</taxon>
        <taxon>Rhabdobacter</taxon>
    </lineage>
</organism>
<dbReference type="InterPro" id="IPR015947">
    <property type="entry name" value="PUA-like_sf"/>
</dbReference>
<gene>
    <name evidence="2" type="ORF">HNQ92_002587</name>
</gene>
<dbReference type="EMBL" id="JACHGF010000003">
    <property type="protein sequence ID" value="MBB5284444.1"/>
    <property type="molecule type" value="Genomic_DNA"/>
</dbReference>
<dbReference type="RefSeq" id="WP_184174383.1">
    <property type="nucleotide sequence ID" value="NZ_JACHGF010000003.1"/>
</dbReference>
<proteinExistence type="predicted"/>
<name>A0A840TM17_9BACT</name>
<feature type="domain" description="DUF3850" evidence="1">
    <location>
        <begin position="3"/>
        <end position="79"/>
    </location>
</feature>